<evidence type="ECO:0000313" key="1">
    <source>
        <dbReference type="Proteomes" id="UP000095287"/>
    </source>
</evidence>
<organism evidence="1 2">
    <name type="scientific">Steinernema glaseri</name>
    <dbReference type="NCBI Taxonomy" id="37863"/>
    <lineage>
        <taxon>Eukaryota</taxon>
        <taxon>Metazoa</taxon>
        <taxon>Ecdysozoa</taxon>
        <taxon>Nematoda</taxon>
        <taxon>Chromadorea</taxon>
        <taxon>Rhabditida</taxon>
        <taxon>Tylenchina</taxon>
        <taxon>Panagrolaimomorpha</taxon>
        <taxon>Strongyloidoidea</taxon>
        <taxon>Steinernematidae</taxon>
        <taxon>Steinernema</taxon>
    </lineage>
</organism>
<proteinExistence type="predicted"/>
<accession>A0A1I7ZBC5</accession>
<evidence type="ECO:0000313" key="2">
    <source>
        <dbReference type="WBParaSite" id="L893_g2446.t1"/>
    </source>
</evidence>
<protein>
    <submittedName>
        <fullName evidence="2">DNMT1-RFD domain-containing protein</fullName>
    </submittedName>
</protein>
<dbReference type="WBParaSite" id="L893_g2446.t1">
    <property type="protein sequence ID" value="L893_g2446.t1"/>
    <property type="gene ID" value="L893_g2446"/>
</dbReference>
<name>A0A1I7ZBC5_9BILA</name>
<dbReference type="AlphaFoldDB" id="A0A1I7ZBC5"/>
<reference evidence="2" key="1">
    <citation type="submission" date="2016-11" db="UniProtKB">
        <authorList>
            <consortium name="WormBaseParasite"/>
        </authorList>
    </citation>
    <scope>IDENTIFICATION</scope>
</reference>
<keyword evidence="1" id="KW-1185">Reference proteome</keyword>
<dbReference type="Proteomes" id="UP000095287">
    <property type="component" value="Unplaced"/>
</dbReference>
<sequence length="118" mass="13676">MDAVPLDFVECVVNLLSYDDRCNEVSDKRHWEPQATAFSRLSQPWSEIAASLKECYVYVCGDSYSIHEMEEDEQMDILSWNPRKHVVRELSFAGKTPCECDPACERPLSADVFRRLRN</sequence>